<gene>
    <name evidence="2" type="ORF">NCTC9637_04045</name>
</gene>
<name>A0A377W5C9_KLEPN</name>
<organism evidence="2 3">
    <name type="scientific">Klebsiella pneumoniae</name>
    <dbReference type="NCBI Taxonomy" id="573"/>
    <lineage>
        <taxon>Bacteria</taxon>
        <taxon>Pseudomonadati</taxon>
        <taxon>Pseudomonadota</taxon>
        <taxon>Gammaproteobacteria</taxon>
        <taxon>Enterobacterales</taxon>
        <taxon>Enterobacteriaceae</taxon>
        <taxon>Klebsiella/Raoultella group</taxon>
        <taxon>Klebsiella</taxon>
        <taxon>Klebsiella pneumoniae complex</taxon>
    </lineage>
</organism>
<sequence length="140" mass="15783">MPVKCMSGKPAFLAAIAWFAAHLLTNHVSQHSKGFFRPPFFRFVEMVVHQLMEDAHGRVAFQLPGDVVLRRFDAFPLLEDLRQHQFGGRPGVLLHAAAQKNFPFIGFAELLVAGLQHLQRFTHQLFILIDNPLELSTALA</sequence>
<protein>
    <recommendedName>
        <fullName evidence="4">Secreted protein</fullName>
    </recommendedName>
</protein>
<feature type="signal peptide" evidence="1">
    <location>
        <begin position="1"/>
        <end position="20"/>
    </location>
</feature>
<dbReference type="EMBL" id="UGLB01000003">
    <property type="protein sequence ID" value="STT49095.1"/>
    <property type="molecule type" value="Genomic_DNA"/>
</dbReference>
<feature type="chain" id="PRO_5016995035" description="Secreted protein" evidence="1">
    <location>
        <begin position="21"/>
        <end position="140"/>
    </location>
</feature>
<proteinExistence type="predicted"/>
<dbReference type="Proteomes" id="UP000255099">
    <property type="component" value="Unassembled WGS sequence"/>
</dbReference>
<keyword evidence="1" id="KW-0732">Signal</keyword>
<evidence type="ECO:0000313" key="2">
    <source>
        <dbReference type="EMBL" id="STT49095.1"/>
    </source>
</evidence>
<reference evidence="2 3" key="1">
    <citation type="submission" date="2018-06" db="EMBL/GenBank/DDBJ databases">
        <authorList>
            <consortium name="Pathogen Informatics"/>
            <person name="Doyle S."/>
        </authorList>
    </citation>
    <scope>NUCLEOTIDE SEQUENCE [LARGE SCALE GENOMIC DNA]</scope>
    <source>
        <strain evidence="2 3">NCTC9637</strain>
    </source>
</reference>
<evidence type="ECO:0000313" key="3">
    <source>
        <dbReference type="Proteomes" id="UP000255099"/>
    </source>
</evidence>
<dbReference type="AlphaFoldDB" id="A0A377W5C9"/>
<accession>A0A377W5C9</accession>
<evidence type="ECO:0000256" key="1">
    <source>
        <dbReference type="SAM" id="SignalP"/>
    </source>
</evidence>
<evidence type="ECO:0008006" key="4">
    <source>
        <dbReference type="Google" id="ProtNLM"/>
    </source>
</evidence>